<dbReference type="Gene3D" id="3.30.300.30">
    <property type="match status" value="1"/>
</dbReference>
<dbReference type="Pfam" id="PF13193">
    <property type="entry name" value="AMP-binding_C"/>
    <property type="match status" value="1"/>
</dbReference>
<feature type="domain" description="AMP-dependent synthetase/ligase" evidence="1">
    <location>
        <begin position="9"/>
        <end position="356"/>
    </location>
</feature>
<dbReference type="SUPFAM" id="SSF56801">
    <property type="entry name" value="Acetyl-CoA synthetase-like"/>
    <property type="match status" value="1"/>
</dbReference>
<organism evidence="3 4">
    <name type="scientific">Streptomyces sedi</name>
    <dbReference type="NCBI Taxonomy" id="555059"/>
    <lineage>
        <taxon>Bacteria</taxon>
        <taxon>Bacillati</taxon>
        <taxon>Actinomycetota</taxon>
        <taxon>Actinomycetes</taxon>
        <taxon>Kitasatosporales</taxon>
        <taxon>Streptomycetaceae</taxon>
        <taxon>Streptomyces</taxon>
    </lineage>
</organism>
<dbReference type="GO" id="GO:0005737">
    <property type="term" value="C:cytoplasm"/>
    <property type="evidence" value="ECO:0007669"/>
    <property type="project" value="TreeGrafter"/>
</dbReference>
<dbReference type="NCBIfam" id="TIGR01733">
    <property type="entry name" value="AA-adenyl-dom"/>
    <property type="match status" value="1"/>
</dbReference>
<evidence type="ECO:0000259" key="1">
    <source>
        <dbReference type="Pfam" id="PF00501"/>
    </source>
</evidence>
<dbReference type="RefSeq" id="WP_139650255.1">
    <property type="nucleotide sequence ID" value="NZ_BAAAZS010000091.1"/>
</dbReference>
<gene>
    <name evidence="3" type="ORF">FH715_27810</name>
</gene>
<evidence type="ECO:0000313" key="4">
    <source>
        <dbReference type="Proteomes" id="UP000311713"/>
    </source>
</evidence>
<sequence>MRSYDEAIRRHAVERPRAPAVVTPGGTLDYGELASRAGALARRLRARGVGPETVCAVALPHGAEAVVAMVAVTAAGGAFLTLDVEAPAPRLAALATSAGATRVLTTAALAERLAPPLSGVPVLLEGDEGAATADAGWPPSPSPDTLAYVSHTSGSTGTPHAVLVEHRSLTSYLRDSADAFRLGEDSVTLQLAPLGYDASIRDTLTPLVAGGRLVVVPRATLLRAEPFVDTVRAFGIDSVLSATPSFLTHLAQHPGAADRLASLRLVVSSGESLRPHLGSGGRSLTSGRLVNQYGPTECTMTTTRFEVPREPDTTADPVGTPIAGARVLLLDDEGAEVPEGAVGEVYIGGVGVARGYRALPALTAERFVPDPFSAGPGARLYRTGDLARRGPGGVLEYLGRTDRQIKIRGHRVEPAEIEAALLTHPTVAGAAVTASHDARGRVFLLAHVVGARLPEVTDAALRAHLGRTLPPHMMPRRFVRVDALPRTRGGKVDRAALAAGAGR</sequence>
<dbReference type="Gene3D" id="3.40.50.12780">
    <property type="entry name" value="N-terminal domain of ligase-like"/>
    <property type="match status" value="1"/>
</dbReference>
<dbReference type="GO" id="GO:0044550">
    <property type="term" value="P:secondary metabolite biosynthetic process"/>
    <property type="evidence" value="ECO:0007669"/>
    <property type="project" value="TreeGrafter"/>
</dbReference>
<feature type="domain" description="AMP-binding enzyme C-terminal" evidence="2">
    <location>
        <begin position="416"/>
        <end position="491"/>
    </location>
</feature>
<dbReference type="PANTHER" id="PTHR45527:SF1">
    <property type="entry name" value="FATTY ACID SYNTHASE"/>
    <property type="match status" value="1"/>
</dbReference>
<dbReference type="OrthoDB" id="2472181at2"/>
<evidence type="ECO:0000313" key="3">
    <source>
        <dbReference type="EMBL" id="TNM23643.1"/>
    </source>
</evidence>
<keyword evidence="4" id="KW-1185">Reference proteome</keyword>
<comment type="caution">
    <text evidence="3">The sequence shown here is derived from an EMBL/GenBank/DDBJ whole genome shotgun (WGS) entry which is preliminary data.</text>
</comment>
<dbReference type="InterPro" id="IPR010071">
    <property type="entry name" value="AA_adenyl_dom"/>
</dbReference>
<dbReference type="GO" id="GO:0043041">
    <property type="term" value="P:amino acid activation for nonribosomal peptide biosynthetic process"/>
    <property type="evidence" value="ECO:0007669"/>
    <property type="project" value="TreeGrafter"/>
</dbReference>
<reference evidence="3 4" key="1">
    <citation type="submission" date="2019-06" db="EMBL/GenBank/DDBJ databases">
        <title>Draft genome of Streptomyces sedi sp. JCM16909.</title>
        <authorList>
            <person name="Klykleung N."/>
            <person name="Tanasupawat S."/>
            <person name="Kudo T."/>
            <person name="Yuki M."/>
            <person name="Ohkuma M."/>
        </authorList>
    </citation>
    <scope>NUCLEOTIDE SEQUENCE [LARGE SCALE GENOMIC DNA]</scope>
    <source>
        <strain evidence="3 4">JCM 16909</strain>
    </source>
</reference>
<dbReference type="InterPro" id="IPR000873">
    <property type="entry name" value="AMP-dep_synth/lig_dom"/>
</dbReference>
<protein>
    <submittedName>
        <fullName evidence="3">Amino acid adenylation domain-containing protein</fullName>
    </submittedName>
</protein>
<dbReference type="CDD" id="cd05930">
    <property type="entry name" value="A_NRPS"/>
    <property type="match status" value="1"/>
</dbReference>
<dbReference type="AlphaFoldDB" id="A0A5C4UKI7"/>
<evidence type="ECO:0000259" key="2">
    <source>
        <dbReference type="Pfam" id="PF13193"/>
    </source>
</evidence>
<dbReference type="InterPro" id="IPR045851">
    <property type="entry name" value="AMP-bd_C_sf"/>
</dbReference>
<name>A0A5C4UKI7_9ACTN</name>
<dbReference type="Proteomes" id="UP000311713">
    <property type="component" value="Unassembled WGS sequence"/>
</dbReference>
<dbReference type="PANTHER" id="PTHR45527">
    <property type="entry name" value="NONRIBOSOMAL PEPTIDE SYNTHETASE"/>
    <property type="match status" value="1"/>
</dbReference>
<accession>A0A5C4UKI7</accession>
<dbReference type="InterPro" id="IPR025110">
    <property type="entry name" value="AMP-bd_C"/>
</dbReference>
<dbReference type="InterPro" id="IPR042099">
    <property type="entry name" value="ANL_N_sf"/>
</dbReference>
<dbReference type="GO" id="GO:0031177">
    <property type="term" value="F:phosphopantetheine binding"/>
    <property type="evidence" value="ECO:0007669"/>
    <property type="project" value="TreeGrafter"/>
</dbReference>
<dbReference type="EMBL" id="VDGT01000039">
    <property type="protein sequence ID" value="TNM23643.1"/>
    <property type="molecule type" value="Genomic_DNA"/>
</dbReference>
<proteinExistence type="predicted"/>
<dbReference type="Pfam" id="PF00501">
    <property type="entry name" value="AMP-binding"/>
    <property type="match status" value="1"/>
</dbReference>